<protein>
    <submittedName>
        <fullName evidence="1">DNA-directed RNA polymerase subunit beta</fullName>
    </submittedName>
</protein>
<accession>A0A1D1Y1Z9</accession>
<evidence type="ECO:0000313" key="1">
    <source>
        <dbReference type="EMBL" id="JAT48672.1"/>
    </source>
</evidence>
<dbReference type="PANTHER" id="PTHR44102:SF1">
    <property type="entry name" value="OS10G0471400 PROTEIN"/>
    <property type="match status" value="1"/>
</dbReference>
<dbReference type="InterPro" id="IPR043376">
    <property type="entry name" value="NPG1-like"/>
</dbReference>
<keyword evidence="1" id="KW-0240">DNA-directed RNA polymerase</keyword>
<dbReference type="EMBL" id="GDJX01005425">
    <property type="protein sequence ID" value="JAT62511.1"/>
    <property type="molecule type" value="Transcribed_RNA"/>
</dbReference>
<dbReference type="EMBL" id="GDJX01019264">
    <property type="protein sequence ID" value="JAT48672.1"/>
    <property type="molecule type" value="Transcribed_RNA"/>
</dbReference>
<proteinExistence type="predicted"/>
<sequence length="139" mass="15311">MKCLCSGEQVKADDMVRSTKDMATREFSVGDCSFHTGEADQRVDPGNIEEVESSLREGGCLNYEEARALLGRMEYNRGNIEAALSVFDGIDVAAIVPKMKLSIARRAECHKLRSHSSRSILPMSMHAVSLLCEAIFLKA</sequence>
<evidence type="ECO:0000313" key="2">
    <source>
        <dbReference type="EMBL" id="JAT62511.1"/>
    </source>
</evidence>
<reference evidence="1" key="1">
    <citation type="submission" date="2015-07" db="EMBL/GenBank/DDBJ databases">
        <title>Transcriptome Assembly of Anthurium amnicola.</title>
        <authorList>
            <person name="Suzuki J."/>
        </authorList>
    </citation>
    <scope>NUCLEOTIDE SEQUENCE</scope>
</reference>
<dbReference type="AlphaFoldDB" id="A0A1D1Y1Z9"/>
<feature type="non-terminal residue" evidence="1">
    <location>
        <position position="139"/>
    </location>
</feature>
<name>A0A1D1Y1Z9_9ARAE</name>
<organism evidence="1">
    <name type="scientific">Anthurium amnicola</name>
    <dbReference type="NCBI Taxonomy" id="1678845"/>
    <lineage>
        <taxon>Eukaryota</taxon>
        <taxon>Viridiplantae</taxon>
        <taxon>Streptophyta</taxon>
        <taxon>Embryophyta</taxon>
        <taxon>Tracheophyta</taxon>
        <taxon>Spermatophyta</taxon>
        <taxon>Magnoliopsida</taxon>
        <taxon>Liliopsida</taxon>
        <taxon>Araceae</taxon>
        <taxon>Pothoideae</taxon>
        <taxon>Potheae</taxon>
        <taxon>Anthurium</taxon>
    </lineage>
</organism>
<gene>
    <name evidence="1" type="primary">rpoB_29</name>
    <name evidence="2" type="synonym">rpoB_52</name>
    <name evidence="2" type="ORF">g.50649</name>
    <name evidence="1" type="ORF">g.50651</name>
</gene>
<dbReference type="PANTHER" id="PTHR44102">
    <property type="entry name" value="PROTEIN NPG1"/>
    <property type="match status" value="1"/>
</dbReference>
<keyword evidence="1" id="KW-0804">Transcription</keyword>
<dbReference type="GO" id="GO:0000428">
    <property type="term" value="C:DNA-directed RNA polymerase complex"/>
    <property type="evidence" value="ECO:0007669"/>
    <property type="project" value="UniProtKB-KW"/>
</dbReference>